<dbReference type="EMBL" id="PVWJ01000028">
    <property type="protein sequence ID" value="PSB03610.1"/>
    <property type="molecule type" value="Genomic_DNA"/>
</dbReference>
<dbReference type="InterPro" id="IPR005017">
    <property type="entry name" value="OMPP1/FadL/TodX"/>
</dbReference>
<dbReference type="SUPFAM" id="SSF56935">
    <property type="entry name" value="Porins"/>
    <property type="match status" value="1"/>
</dbReference>
<dbReference type="PANTHER" id="PTHR35093:SF8">
    <property type="entry name" value="OUTER MEMBRANE PROTEIN NMB0088-RELATED"/>
    <property type="match status" value="1"/>
</dbReference>
<dbReference type="Pfam" id="PF03349">
    <property type="entry name" value="Toluene_X"/>
    <property type="match status" value="1"/>
</dbReference>
<keyword evidence="6" id="KW-0472">Membrane</keyword>
<feature type="chain" id="PRO_5015591118" description="Aromatic hydrocarbon degradation protein" evidence="8">
    <location>
        <begin position="30"/>
        <end position="415"/>
    </location>
</feature>
<protein>
    <recommendedName>
        <fullName evidence="11">Aromatic hydrocarbon degradation protein</fullName>
    </recommendedName>
</protein>
<accession>A0A2T1C5R5</accession>
<evidence type="ECO:0000313" key="9">
    <source>
        <dbReference type="EMBL" id="PSB03610.1"/>
    </source>
</evidence>
<reference evidence="9 10" key="2">
    <citation type="submission" date="2018-03" db="EMBL/GenBank/DDBJ databases">
        <title>The ancient ancestry and fast evolution of plastids.</title>
        <authorList>
            <person name="Moore K.R."/>
            <person name="Magnabosco C."/>
            <person name="Momper L."/>
            <person name="Gold D.A."/>
            <person name="Bosak T."/>
            <person name="Fournier G.P."/>
        </authorList>
    </citation>
    <scope>NUCLEOTIDE SEQUENCE [LARGE SCALE GENOMIC DNA]</scope>
    <source>
        <strain evidence="9 10">CCAP 1448/3</strain>
    </source>
</reference>
<evidence type="ECO:0000256" key="1">
    <source>
        <dbReference type="ARBA" id="ARBA00004571"/>
    </source>
</evidence>
<dbReference type="PANTHER" id="PTHR35093">
    <property type="entry name" value="OUTER MEMBRANE PROTEIN NMB0088-RELATED"/>
    <property type="match status" value="1"/>
</dbReference>
<keyword evidence="7" id="KW-0998">Cell outer membrane</keyword>
<evidence type="ECO:0000256" key="3">
    <source>
        <dbReference type="ARBA" id="ARBA00022452"/>
    </source>
</evidence>
<evidence type="ECO:0000256" key="8">
    <source>
        <dbReference type="SAM" id="SignalP"/>
    </source>
</evidence>
<gene>
    <name evidence="9" type="ORF">C7B64_07670</name>
</gene>
<reference evidence="9 10" key="1">
    <citation type="submission" date="2018-02" db="EMBL/GenBank/DDBJ databases">
        <authorList>
            <person name="Cohen D.B."/>
            <person name="Kent A.D."/>
        </authorList>
    </citation>
    <scope>NUCLEOTIDE SEQUENCE [LARGE SCALE GENOMIC DNA]</scope>
    <source>
        <strain evidence="9 10">CCAP 1448/3</strain>
    </source>
</reference>
<dbReference type="Gene3D" id="2.40.160.60">
    <property type="entry name" value="Outer membrane protein transport protein (OMPP1/FadL/TodX)"/>
    <property type="match status" value="1"/>
</dbReference>
<comment type="similarity">
    <text evidence="2">Belongs to the OmpP1/FadL family.</text>
</comment>
<keyword evidence="5 8" id="KW-0732">Signal</keyword>
<evidence type="ECO:0000313" key="10">
    <source>
        <dbReference type="Proteomes" id="UP000238762"/>
    </source>
</evidence>
<evidence type="ECO:0000256" key="2">
    <source>
        <dbReference type="ARBA" id="ARBA00008163"/>
    </source>
</evidence>
<organism evidence="9 10">
    <name type="scientific">Merismopedia glauca CCAP 1448/3</name>
    <dbReference type="NCBI Taxonomy" id="1296344"/>
    <lineage>
        <taxon>Bacteria</taxon>
        <taxon>Bacillati</taxon>
        <taxon>Cyanobacteriota</taxon>
        <taxon>Cyanophyceae</taxon>
        <taxon>Synechococcales</taxon>
        <taxon>Merismopediaceae</taxon>
        <taxon>Merismopedia</taxon>
    </lineage>
</organism>
<keyword evidence="3" id="KW-1134">Transmembrane beta strand</keyword>
<evidence type="ECO:0000256" key="7">
    <source>
        <dbReference type="ARBA" id="ARBA00023237"/>
    </source>
</evidence>
<keyword evidence="10" id="KW-1185">Reference proteome</keyword>
<evidence type="ECO:0000256" key="5">
    <source>
        <dbReference type="ARBA" id="ARBA00022729"/>
    </source>
</evidence>
<dbReference type="GO" id="GO:0009279">
    <property type="term" value="C:cell outer membrane"/>
    <property type="evidence" value="ECO:0007669"/>
    <property type="project" value="UniProtKB-SubCell"/>
</dbReference>
<evidence type="ECO:0008006" key="11">
    <source>
        <dbReference type="Google" id="ProtNLM"/>
    </source>
</evidence>
<comment type="subcellular location">
    <subcellularLocation>
        <location evidence="1">Cell outer membrane</location>
        <topology evidence="1">Multi-pass membrane protein</topology>
    </subcellularLocation>
</comment>
<keyword evidence="4" id="KW-0812">Transmembrane</keyword>
<dbReference type="RefSeq" id="WP_106288053.1">
    <property type="nucleotide sequence ID" value="NZ_CAWNTC010000249.1"/>
</dbReference>
<dbReference type="AlphaFoldDB" id="A0A2T1C5R5"/>
<name>A0A2T1C5R5_9CYAN</name>
<feature type="signal peptide" evidence="8">
    <location>
        <begin position="1"/>
        <end position="29"/>
    </location>
</feature>
<sequence length="415" mass="43692">MRTLSTIKKIASPIKFAVAGLFVSSTAFSANYGTDLNNTMLPAAGGVAGVSIAHSIEPAAAVFGNPATLTQYNEGTKFSFGATFYKPDVKASHNGGNTGVPWSGKSKATNYLVPTVAVTQAFSDKMVAGLGLTVQSGIGSDFRDKPGSLNPDSELLVFTANVGLGYKLTDNLSLGGAVTIGNGYLQMGLSSNTASSHGFGVRGTFGAKYDVTESTSLGAYYRSPLKIKYDNVVDNGAAIAPGKGNFWDVNVEQPQEFAIGVSNNSLLDGNLRIGADVIYKDWSSADLYKDIFRDQTIFALGGELKTGAAKWRLGYTHARDPIKRNVGSSIAGVTSMGSPVGTLTLNPSLVQYFQATNAEPIWEDQVTAGFGYALTESLALDTHVAFALKNRETIGFTSVSASTWQAGLGLTWSFK</sequence>
<evidence type="ECO:0000256" key="4">
    <source>
        <dbReference type="ARBA" id="ARBA00022692"/>
    </source>
</evidence>
<comment type="caution">
    <text evidence="9">The sequence shown here is derived from an EMBL/GenBank/DDBJ whole genome shotgun (WGS) entry which is preliminary data.</text>
</comment>
<proteinExistence type="inferred from homology"/>
<dbReference type="OrthoDB" id="247139at2"/>
<dbReference type="Proteomes" id="UP000238762">
    <property type="component" value="Unassembled WGS sequence"/>
</dbReference>
<dbReference type="GO" id="GO:0015483">
    <property type="term" value="F:long-chain fatty acid transporting porin activity"/>
    <property type="evidence" value="ECO:0007669"/>
    <property type="project" value="TreeGrafter"/>
</dbReference>
<evidence type="ECO:0000256" key="6">
    <source>
        <dbReference type="ARBA" id="ARBA00023136"/>
    </source>
</evidence>